<evidence type="ECO:0000313" key="4">
    <source>
        <dbReference type="Proteomes" id="UP000215199"/>
    </source>
</evidence>
<feature type="chain" id="PRO_5039179325" description="Lipoprotein" evidence="2">
    <location>
        <begin position="22"/>
        <end position="322"/>
    </location>
</feature>
<comment type="caution">
    <text evidence="3">The sequence shown here is derived from an EMBL/GenBank/DDBJ whole genome shotgun (WGS) entry which is preliminary data.</text>
</comment>
<evidence type="ECO:0000256" key="2">
    <source>
        <dbReference type="SAM" id="SignalP"/>
    </source>
</evidence>
<dbReference type="InterPro" id="IPR005297">
    <property type="entry name" value="Lipoprotein_repeat"/>
</dbReference>
<name>A0A229SPD1_9PSEU</name>
<dbReference type="InterPro" id="IPR047910">
    <property type="entry name" value="SCO0930-like"/>
</dbReference>
<dbReference type="PANTHER" id="PTHR39335:SF1">
    <property type="entry name" value="BLL4220 PROTEIN"/>
    <property type="match status" value="1"/>
</dbReference>
<dbReference type="RefSeq" id="WP_093953067.1">
    <property type="nucleotide sequence ID" value="NZ_NMUL01000057.1"/>
</dbReference>
<evidence type="ECO:0000256" key="1">
    <source>
        <dbReference type="SAM" id="MobiDB-lite"/>
    </source>
</evidence>
<reference evidence="4" key="1">
    <citation type="submission" date="2017-07" db="EMBL/GenBank/DDBJ databases">
        <title>Comparative genome mining reveals phylogenetic distribution patterns of secondary metabolites in Amycolatopsis.</title>
        <authorList>
            <person name="Adamek M."/>
            <person name="Alanjary M."/>
            <person name="Sales-Ortells H."/>
            <person name="Goodfellow M."/>
            <person name="Bull A.T."/>
            <person name="Kalinowski J."/>
            <person name="Ziemert N."/>
        </authorList>
    </citation>
    <scope>NUCLEOTIDE SEQUENCE [LARGE SCALE GENOMIC DNA]</scope>
    <source>
        <strain evidence="4">H5</strain>
    </source>
</reference>
<proteinExistence type="predicted"/>
<sequence>MNRARPVAALTLTAAALALVAACGTNPYATSGAVLALGAQQQQPASAVPAGSVAGQAQLTVSTVEGLGAVLADAEGHTLYRYAKDTANPPKSACAGACAETWPPLLSDVPVTAAGVDSQLVGSVVRPDGRKQVTVGGRPVYTYAKDTGPGVALGRNVSADWAAITPAGEKAAGDPATEPAAASTTPTVGTTDIGGLGSVLTDSAGRTLYLFTKDGRGSGKSTCDGVCAQKWPPVPADGRITAAGGVDAGLLGRIRRADGSSQLTVGGWPVYTYAQDGAPGEANGHGAGNTWYAVEPNGCKVDPARRPDTRQAIAASSATGGY</sequence>
<organism evidence="3 4">
    <name type="scientific">Amycolatopsis vastitatis</name>
    <dbReference type="NCBI Taxonomy" id="1905142"/>
    <lineage>
        <taxon>Bacteria</taxon>
        <taxon>Bacillati</taxon>
        <taxon>Actinomycetota</taxon>
        <taxon>Actinomycetes</taxon>
        <taxon>Pseudonocardiales</taxon>
        <taxon>Pseudonocardiaceae</taxon>
        <taxon>Amycolatopsis</taxon>
    </lineage>
</organism>
<dbReference type="EMBL" id="NMUL01000057">
    <property type="protein sequence ID" value="OXM60746.1"/>
    <property type="molecule type" value="Genomic_DNA"/>
</dbReference>
<dbReference type="PANTHER" id="PTHR39335">
    <property type="entry name" value="BLL4220 PROTEIN"/>
    <property type="match status" value="1"/>
</dbReference>
<dbReference type="NCBIfam" id="NF040526">
    <property type="entry name" value="SCO0930_lipo"/>
    <property type="match status" value="1"/>
</dbReference>
<feature type="compositionally biased region" description="Low complexity" evidence="1">
    <location>
        <begin position="173"/>
        <end position="187"/>
    </location>
</feature>
<dbReference type="AlphaFoldDB" id="A0A229SPD1"/>
<accession>A0A229SPD1</accession>
<protein>
    <recommendedName>
        <fullName evidence="5">Lipoprotein</fullName>
    </recommendedName>
</protein>
<dbReference type="GO" id="GO:0043448">
    <property type="term" value="P:alkane catabolic process"/>
    <property type="evidence" value="ECO:0007669"/>
    <property type="project" value="TreeGrafter"/>
</dbReference>
<feature type="region of interest" description="Disordered" evidence="1">
    <location>
        <begin position="169"/>
        <end position="189"/>
    </location>
</feature>
<evidence type="ECO:0000313" key="3">
    <source>
        <dbReference type="EMBL" id="OXM60746.1"/>
    </source>
</evidence>
<dbReference type="OrthoDB" id="597632at2"/>
<dbReference type="Proteomes" id="UP000215199">
    <property type="component" value="Unassembled WGS sequence"/>
</dbReference>
<evidence type="ECO:0008006" key="5">
    <source>
        <dbReference type="Google" id="ProtNLM"/>
    </source>
</evidence>
<keyword evidence="2" id="KW-0732">Signal</keyword>
<feature type="signal peptide" evidence="2">
    <location>
        <begin position="1"/>
        <end position="21"/>
    </location>
</feature>
<dbReference type="Pfam" id="PF03640">
    <property type="entry name" value="Lipoprotein_15"/>
    <property type="match status" value="4"/>
</dbReference>
<gene>
    <name evidence="3" type="ORF">CF165_41520</name>
</gene>
<dbReference type="PROSITE" id="PS51257">
    <property type="entry name" value="PROKAR_LIPOPROTEIN"/>
    <property type="match status" value="1"/>
</dbReference>
<keyword evidence="4" id="KW-1185">Reference proteome</keyword>